<evidence type="ECO:0000259" key="8">
    <source>
        <dbReference type="Pfam" id="PF04239"/>
    </source>
</evidence>
<protein>
    <submittedName>
        <fullName evidence="9">Uncharacterized membrane protein YcaP, DUF421 family</fullName>
    </submittedName>
</protein>
<dbReference type="PANTHER" id="PTHR34582:SF7">
    <property type="entry name" value="UPF0702 TRANSMEMBRANE PROTEIN YDFS"/>
    <property type="match status" value="1"/>
</dbReference>
<keyword evidence="10" id="KW-1185">Reference proteome</keyword>
<comment type="similarity">
    <text evidence="2">Belongs to the UPF0702 family.</text>
</comment>
<evidence type="ECO:0000256" key="5">
    <source>
        <dbReference type="ARBA" id="ARBA00022989"/>
    </source>
</evidence>
<dbReference type="Gene3D" id="3.30.240.20">
    <property type="entry name" value="bsu07140 like domains"/>
    <property type="match status" value="2"/>
</dbReference>
<evidence type="ECO:0000256" key="6">
    <source>
        <dbReference type="ARBA" id="ARBA00023136"/>
    </source>
</evidence>
<keyword evidence="4 7" id="KW-0812">Transmembrane</keyword>
<dbReference type="InterPro" id="IPR023090">
    <property type="entry name" value="UPF0702_alpha/beta_dom_sf"/>
</dbReference>
<evidence type="ECO:0000256" key="2">
    <source>
        <dbReference type="ARBA" id="ARBA00006448"/>
    </source>
</evidence>
<name>A0A1I6RNE1_9BACL</name>
<dbReference type="Proteomes" id="UP000198660">
    <property type="component" value="Unassembled WGS sequence"/>
</dbReference>
<dbReference type="EMBL" id="FPAA01000005">
    <property type="protein sequence ID" value="SFS66237.1"/>
    <property type="molecule type" value="Genomic_DNA"/>
</dbReference>
<proteinExistence type="inferred from homology"/>
<dbReference type="AlphaFoldDB" id="A0A1I6RNE1"/>
<dbReference type="GO" id="GO:0005886">
    <property type="term" value="C:plasma membrane"/>
    <property type="evidence" value="ECO:0007669"/>
    <property type="project" value="UniProtKB-SubCell"/>
</dbReference>
<feature type="domain" description="YetF C-terminal" evidence="8">
    <location>
        <begin position="81"/>
        <end position="201"/>
    </location>
</feature>
<dbReference type="PANTHER" id="PTHR34582">
    <property type="entry name" value="UPF0702 TRANSMEMBRANE PROTEIN YCAP"/>
    <property type="match status" value="1"/>
</dbReference>
<accession>A0A1I6RNE1</accession>
<dbReference type="Pfam" id="PF04239">
    <property type="entry name" value="DUF421"/>
    <property type="match status" value="1"/>
</dbReference>
<reference evidence="10" key="1">
    <citation type="submission" date="2016-10" db="EMBL/GenBank/DDBJ databases">
        <authorList>
            <person name="Varghese N."/>
            <person name="Submissions S."/>
        </authorList>
    </citation>
    <scope>NUCLEOTIDE SEQUENCE [LARGE SCALE GENOMIC DNA]</scope>
    <source>
        <strain evidence="10">DSM 45789</strain>
    </source>
</reference>
<keyword evidence="6 7" id="KW-0472">Membrane</keyword>
<evidence type="ECO:0000313" key="9">
    <source>
        <dbReference type="EMBL" id="SFS66237.1"/>
    </source>
</evidence>
<dbReference type="InterPro" id="IPR007353">
    <property type="entry name" value="DUF421"/>
</dbReference>
<evidence type="ECO:0000256" key="1">
    <source>
        <dbReference type="ARBA" id="ARBA00004651"/>
    </source>
</evidence>
<keyword evidence="3" id="KW-1003">Cell membrane</keyword>
<feature type="transmembrane region" description="Helical" evidence="7">
    <location>
        <begin position="60"/>
        <end position="80"/>
    </location>
</feature>
<evidence type="ECO:0000313" key="10">
    <source>
        <dbReference type="Proteomes" id="UP000198660"/>
    </source>
</evidence>
<feature type="transmembrane region" description="Helical" evidence="7">
    <location>
        <begin position="6"/>
        <end position="25"/>
    </location>
</feature>
<evidence type="ECO:0000256" key="4">
    <source>
        <dbReference type="ARBA" id="ARBA00022692"/>
    </source>
</evidence>
<gene>
    <name evidence="9" type="ORF">SAMN05444972_105235</name>
</gene>
<sequence length="228" mass="25966">MMYFEVFYQTILAFATILVLTIFLGKQQIAEMTFFEYVNGITFGSIAADMATDIDDHTLVHFFGLVLFVLLTFSLSYLSLKSRRASRWLQGEPVIVISNGKILENNIRKNRFTISEIMQLLREKDVFDVSNVQLAVLESSGEMSVLLKPEYQPITGKDLGINANQSLQTPMELVVDGQVIYENLRHLGKDGKWLMKELRKNASVGSLRNVFYAAMETNGELYVDKRED</sequence>
<keyword evidence="5 7" id="KW-1133">Transmembrane helix</keyword>
<dbReference type="OrthoDB" id="9778331at2"/>
<comment type="subcellular location">
    <subcellularLocation>
        <location evidence="1">Cell membrane</location>
        <topology evidence="1">Multi-pass membrane protein</topology>
    </subcellularLocation>
</comment>
<organism evidence="9 10">
    <name type="scientific">Marininema halotolerans</name>
    <dbReference type="NCBI Taxonomy" id="1155944"/>
    <lineage>
        <taxon>Bacteria</taxon>
        <taxon>Bacillati</taxon>
        <taxon>Bacillota</taxon>
        <taxon>Bacilli</taxon>
        <taxon>Bacillales</taxon>
        <taxon>Thermoactinomycetaceae</taxon>
        <taxon>Marininema</taxon>
    </lineage>
</organism>
<evidence type="ECO:0000256" key="3">
    <source>
        <dbReference type="ARBA" id="ARBA00022475"/>
    </source>
</evidence>
<evidence type="ECO:0000256" key="7">
    <source>
        <dbReference type="SAM" id="Phobius"/>
    </source>
</evidence>